<dbReference type="OrthoDB" id="5982980at2"/>
<evidence type="ECO:0008006" key="3">
    <source>
        <dbReference type="Google" id="ProtNLM"/>
    </source>
</evidence>
<accession>A0A3S9SHB6</accession>
<dbReference type="InterPro" id="IPR011990">
    <property type="entry name" value="TPR-like_helical_dom_sf"/>
</dbReference>
<dbReference type="EMBL" id="CP034670">
    <property type="protein sequence ID" value="AZR58864.1"/>
    <property type="molecule type" value="Genomic_DNA"/>
</dbReference>
<dbReference type="RefSeq" id="WP_126982467.1">
    <property type="nucleotide sequence ID" value="NZ_CP034670.1"/>
</dbReference>
<evidence type="ECO:0000313" key="2">
    <source>
        <dbReference type="Proteomes" id="UP000282435"/>
    </source>
</evidence>
<reference evidence="1 2" key="1">
    <citation type="submission" date="2018-12" db="EMBL/GenBank/DDBJ databases">
        <title>Genome sequencing of Eikenella corrodens KCOM 3110 (= JS217).</title>
        <authorList>
            <person name="Koo J.-K."/>
            <person name="Park S.-N."/>
            <person name="Lim Y.K."/>
        </authorList>
    </citation>
    <scope>NUCLEOTIDE SEQUENCE [LARGE SCALE GENOMIC DNA]</scope>
    <source>
        <strain evidence="1 2">KCOM 3110</strain>
    </source>
</reference>
<evidence type="ECO:0000313" key="1">
    <source>
        <dbReference type="EMBL" id="AZR58864.1"/>
    </source>
</evidence>
<name>A0A3S9SHB6_EIKCO</name>
<dbReference type="Gene3D" id="1.25.40.10">
    <property type="entry name" value="Tetratricopeptide repeat domain"/>
    <property type="match status" value="1"/>
</dbReference>
<dbReference type="Proteomes" id="UP000282435">
    <property type="component" value="Chromosome"/>
</dbReference>
<organism evidence="1 2">
    <name type="scientific">Eikenella corrodens</name>
    <dbReference type="NCBI Taxonomy" id="539"/>
    <lineage>
        <taxon>Bacteria</taxon>
        <taxon>Pseudomonadati</taxon>
        <taxon>Pseudomonadota</taxon>
        <taxon>Betaproteobacteria</taxon>
        <taxon>Neisseriales</taxon>
        <taxon>Neisseriaceae</taxon>
        <taxon>Eikenella</taxon>
    </lineage>
</organism>
<dbReference type="AlphaFoldDB" id="A0A3S9SHB6"/>
<sequence length="314" mass="35023">MPFPTRRQLKKRHKQAYQAFDSGNLKTAAELFAKLAKVCPEDSAYHYMLGLAAKYRRDWAISLHANQRAIECSAEFDEAAHWNAAIAATALHDWPTARRLWAACGIGIPESGGEICANFGTAVLRLNAWEDGECVYARRIDPCRARITNVPLPESGYRFGDIVLHDGAPTGTRPDGLGGEVSVFNALERWQQSPHDTYAAFVRCPDEADSAALSELSLDTDTFAEDWTRSIRFICLRCSYGNTPHEHESSPAAPESWQPERSFGIAARRPDDVQALLNRWAAQGRGREILEVAPQNYPLPPLPENCAYWETYDG</sequence>
<dbReference type="SUPFAM" id="SSF48452">
    <property type="entry name" value="TPR-like"/>
    <property type="match status" value="1"/>
</dbReference>
<proteinExistence type="predicted"/>
<protein>
    <recommendedName>
        <fullName evidence="3">Tetratricopeptide repeat protein</fullName>
    </recommendedName>
</protein>
<gene>
    <name evidence="1" type="ORF">ELB75_01655</name>
</gene>